<protein>
    <recommendedName>
        <fullName evidence="1">Putative membrane protein insertion efficiency factor</fullName>
    </recommendedName>
</protein>
<name>A0A2P1PTB3_9GAMM</name>
<dbReference type="OrthoDB" id="9801753at2"/>
<comment type="function">
    <text evidence="1">Could be involved in insertion of integral membrane proteins into the membrane.</text>
</comment>
<dbReference type="EMBL" id="CP027860">
    <property type="protein sequence ID" value="AVP98084.1"/>
    <property type="molecule type" value="Genomic_DNA"/>
</dbReference>
<keyword evidence="4" id="KW-1185">Reference proteome</keyword>
<sequence>MLQALLLAALRGYKRFISPMLGQRCRFYPSCSVYAMGAIRDFGALRGSVAAGARLCRCQPLCDGGLDPVPEHFADCFWWGQNPNPQTPATDDSSPEAPPHQT</sequence>
<dbReference type="GO" id="GO:0005886">
    <property type="term" value="C:plasma membrane"/>
    <property type="evidence" value="ECO:0007669"/>
    <property type="project" value="UniProtKB-SubCell"/>
</dbReference>
<evidence type="ECO:0000256" key="1">
    <source>
        <dbReference type="HAMAP-Rule" id="MF_00386"/>
    </source>
</evidence>
<keyword evidence="1" id="KW-1003">Cell membrane</keyword>
<gene>
    <name evidence="3" type="ORF">C7S18_13140</name>
</gene>
<reference evidence="3 4" key="2">
    <citation type="submission" date="2018-03" db="EMBL/GenBank/DDBJ databases">
        <authorList>
            <person name="Keele B.F."/>
        </authorList>
    </citation>
    <scope>NUCLEOTIDE SEQUENCE [LARGE SCALE GENOMIC DNA]</scope>
    <source>
        <strain evidence="3 4">D13</strain>
    </source>
</reference>
<reference evidence="3 4" key="1">
    <citation type="submission" date="2018-03" db="EMBL/GenBank/DDBJ databases">
        <title>Ahniella affigens gen. nov., sp. nov., a gammaproteobacterium isolated from sandy soil near a stream.</title>
        <authorList>
            <person name="Ko Y."/>
            <person name="Kim J.-H."/>
        </authorList>
    </citation>
    <scope>NUCLEOTIDE SEQUENCE [LARGE SCALE GENOMIC DNA]</scope>
    <source>
        <strain evidence="3 4">D13</strain>
    </source>
</reference>
<feature type="compositionally biased region" description="Polar residues" evidence="2">
    <location>
        <begin position="83"/>
        <end position="92"/>
    </location>
</feature>
<keyword evidence="1" id="KW-0472">Membrane</keyword>
<feature type="region of interest" description="Disordered" evidence="2">
    <location>
        <begin position="83"/>
        <end position="102"/>
    </location>
</feature>
<dbReference type="AlphaFoldDB" id="A0A2P1PTB3"/>
<dbReference type="KEGG" id="xba:C7S18_13140"/>
<dbReference type="Proteomes" id="UP000241074">
    <property type="component" value="Chromosome"/>
</dbReference>
<dbReference type="PANTHER" id="PTHR33383:SF1">
    <property type="entry name" value="MEMBRANE PROTEIN INSERTION EFFICIENCY FACTOR-RELATED"/>
    <property type="match status" value="1"/>
</dbReference>
<evidence type="ECO:0000256" key="2">
    <source>
        <dbReference type="SAM" id="MobiDB-lite"/>
    </source>
</evidence>
<evidence type="ECO:0000313" key="3">
    <source>
        <dbReference type="EMBL" id="AVP98084.1"/>
    </source>
</evidence>
<organism evidence="3 4">
    <name type="scientific">Ahniella affigens</name>
    <dbReference type="NCBI Taxonomy" id="2021234"/>
    <lineage>
        <taxon>Bacteria</taxon>
        <taxon>Pseudomonadati</taxon>
        <taxon>Pseudomonadota</taxon>
        <taxon>Gammaproteobacteria</taxon>
        <taxon>Lysobacterales</taxon>
        <taxon>Rhodanobacteraceae</taxon>
        <taxon>Ahniella</taxon>
    </lineage>
</organism>
<dbReference type="RefSeq" id="WP_106892004.1">
    <property type="nucleotide sequence ID" value="NZ_CP027860.1"/>
</dbReference>
<dbReference type="SMART" id="SM01234">
    <property type="entry name" value="Haemolytic"/>
    <property type="match status" value="1"/>
</dbReference>
<proteinExistence type="inferred from homology"/>
<dbReference type="HAMAP" id="MF_00386">
    <property type="entry name" value="UPF0161_YidD"/>
    <property type="match status" value="1"/>
</dbReference>
<evidence type="ECO:0000313" key="4">
    <source>
        <dbReference type="Proteomes" id="UP000241074"/>
    </source>
</evidence>
<dbReference type="InterPro" id="IPR002696">
    <property type="entry name" value="Membr_insert_effic_factor_YidD"/>
</dbReference>
<dbReference type="NCBIfam" id="TIGR00278">
    <property type="entry name" value="membrane protein insertion efficiency factor YidD"/>
    <property type="match status" value="1"/>
</dbReference>
<dbReference type="Pfam" id="PF01809">
    <property type="entry name" value="YidD"/>
    <property type="match status" value="1"/>
</dbReference>
<accession>A0A2P1PTB3</accession>
<comment type="similarity">
    <text evidence="1">Belongs to the UPF0161 family.</text>
</comment>
<comment type="subcellular location">
    <subcellularLocation>
        <location evidence="1">Cell membrane</location>
        <topology evidence="1">Peripheral membrane protein</topology>
        <orientation evidence="1">Cytoplasmic side</orientation>
    </subcellularLocation>
</comment>
<dbReference type="PANTHER" id="PTHR33383">
    <property type="entry name" value="MEMBRANE PROTEIN INSERTION EFFICIENCY FACTOR-RELATED"/>
    <property type="match status" value="1"/>
</dbReference>